<keyword evidence="5 6" id="KW-0472">Membrane</keyword>
<feature type="transmembrane region" description="Helical" evidence="6">
    <location>
        <begin position="74"/>
        <end position="95"/>
    </location>
</feature>
<protein>
    <submittedName>
        <fullName evidence="7">ATP synthase subunit I</fullName>
    </submittedName>
</protein>
<dbReference type="NCBIfam" id="NF004763">
    <property type="entry name" value="PRK06099.1"/>
    <property type="match status" value="1"/>
</dbReference>
<evidence type="ECO:0000256" key="4">
    <source>
        <dbReference type="ARBA" id="ARBA00022989"/>
    </source>
</evidence>
<evidence type="ECO:0000313" key="8">
    <source>
        <dbReference type="Proteomes" id="UP001596996"/>
    </source>
</evidence>
<keyword evidence="4 6" id="KW-1133">Transmembrane helix</keyword>
<evidence type="ECO:0000256" key="5">
    <source>
        <dbReference type="ARBA" id="ARBA00023136"/>
    </source>
</evidence>
<comment type="subcellular location">
    <subcellularLocation>
        <location evidence="1">Cell membrane</location>
        <topology evidence="1">Multi-pass membrane protein</topology>
    </subcellularLocation>
</comment>
<dbReference type="InterPro" id="IPR005598">
    <property type="entry name" value="ATP_synth_I"/>
</dbReference>
<dbReference type="Proteomes" id="UP001596996">
    <property type="component" value="Unassembled WGS sequence"/>
</dbReference>
<keyword evidence="8" id="KW-1185">Reference proteome</keyword>
<dbReference type="EMBL" id="JBHTJN010000012">
    <property type="protein sequence ID" value="MFD0966684.1"/>
    <property type="molecule type" value="Genomic_DNA"/>
</dbReference>
<keyword evidence="3 6" id="KW-0812">Transmembrane</keyword>
<accession>A0ABW3I9S8</accession>
<dbReference type="Pfam" id="PF03899">
    <property type="entry name" value="ATP-synt_I"/>
    <property type="match status" value="1"/>
</dbReference>
<evidence type="ECO:0000256" key="2">
    <source>
        <dbReference type="ARBA" id="ARBA00022475"/>
    </source>
</evidence>
<dbReference type="RefSeq" id="WP_380821293.1">
    <property type="nucleotide sequence ID" value="NZ_JBHTJN010000012.1"/>
</dbReference>
<name>A0ABW3I9S8_9PAST</name>
<comment type="caution">
    <text evidence="7">The sequence shown here is derived from an EMBL/GenBank/DDBJ whole genome shotgun (WGS) entry which is preliminary data.</text>
</comment>
<proteinExistence type="predicted"/>
<feature type="transmembrane region" description="Helical" evidence="6">
    <location>
        <begin position="39"/>
        <end position="62"/>
    </location>
</feature>
<evidence type="ECO:0000256" key="1">
    <source>
        <dbReference type="ARBA" id="ARBA00004651"/>
    </source>
</evidence>
<reference evidence="8" key="1">
    <citation type="journal article" date="2019" name="Int. J. Syst. Evol. Microbiol.">
        <title>The Global Catalogue of Microorganisms (GCM) 10K type strain sequencing project: providing services to taxonomists for standard genome sequencing and annotation.</title>
        <authorList>
            <consortium name="The Broad Institute Genomics Platform"/>
            <consortium name="The Broad Institute Genome Sequencing Center for Infectious Disease"/>
            <person name="Wu L."/>
            <person name="Ma J."/>
        </authorList>
    </citation>
    <scope>NUCLEOTIDE SEQUENCE [LARGE SCALE GENOMIC DNA]</scope>
    <source>
        <strain evidence="8">CCUG 61707</strain>
    </source>
</reference>
<organism evidence="7 8">
    <name type="scientific">Seminibacterium arietis</name>
    <dbReference type="NCBI Taxonomy" id="1173502"/>
    <lineage>
        <taxon>Bacteria</taxon>
        <taxon>Pseudomonadati</taxon>
        <taxon>Pseudomonadota</taxon>
        <taxon>Gammaproteobacteria</taxon>
        <taxon>Pasteurellales</taxon>
        <taxon>Pasteurellaceae</taxon>
        <taxon>Seminibacterium</taxon>
    </lineage>
</organism>
<feature type="transmembrane region" description="Helical" evidence="6">
    <location>
        <begin position="12"/>
        <end position="33"/>
    </location>
</feature>
<gene>
    <name evidence="7" type="ORF">ACFQ02_07515</name>
</gene>
<feature type="transmembrane region" description="Helical" evidence="6">
    <location>
        <begin position="101"/>
        <end position="121"/>
    </location>
</feature>
<evidence type="ECO:0000256" key="6">
    <source>
        <dbReference type="SAM" id="Phobius"/>
    </source>
</evidence>
<evidence type="ECO:0000313" key="7">
    <source>
        <dbReference type="EMBL" id="MFD0966684.1"/>
    </source>
</evidence>
<keyword evidence="2" id="KW-1003">Cell membrane</keyword>
<evidence type="ECO:0000256" key="3">
    <source>
        <dbReference type="ARBA" id="ARBA00022692"/>
    </source>
</evidence>
<sequence>MSAVIKQFKKKYQLILSIEFLFIMVIFCCFILISQWNRAVSFLLGSISSFIPHCFFVFFVFFSNQKYANKLTNFYKGELFKFILAIVLMVVALKLVNVNVIFFFVGYFLGIFFNNLLPLVVTKYFKI</sequence>